<name>A0A1I2HNG1_9GAMM</name>
<dbReference type="Gene3D" id="3.40.50.720">
    <property type="entry name" value="NAD(P)-binding Rossmann-like Domain"/>
    <property type="match status" value="1"/>
</dbReference>
<dbReference type="STRING" id="1076937.SAMN04488120_10283"/>
<reference evidence="2 3" key="1">
    <citation type="submission" date="2016-10" db="EMBL/GenBank/DDBJ databases">
        <authorList>
            <person name="de Groot N.N."/>
        </authorList>
    </citation>
    <scope>NUCLEOTIDE SEQUENCE [LARGE SCALE GENOMIC DNA]</scope>
    <source>
        <strain evidence="2 3">DSM 23609</strain>
    </source>
</reference>
<accession>A0A1I2HNG1</accession>
<organism evidence="2 3">
    <name type="scientific">Fontimonas thermophila</name>
    <dbReference type="NCBI Taxonomy" id="1076937"/>
    <lineage>
        <taxon>Bacteria</taxon>
        <taxon>Pseudomonadati</taxon>
        <taxon>Pseudomonadota</taxon>
        <taxon>Gammaproteobacteria</taxon>
        <taxon>Nevskiales</taxon>
        <taxon>Nevskiaceae</taxon>
        <taxon>Fontimonas</taxon>
    </lineage>
</organism>
<evidence type="ECO:0000313" key="2">
    <source>
        <dbReference type="EMBL" id="SFF31058.1"/>
    </source>
</evidence>
<dbReference type="Proteomes" id="UP000199771">
    <property type="component" value="Unassembled WGS sequence"/>
</dbReference>
<dbReference type="InterPro" id="IPR036291">
    <property type="entry name" value="NAD(P)-bd_dom_sf"/>
</dbReference>
<dbReference type="AlphaFoldDB" id="A0A1I2HNG1"/>
<dbReference type="SUPFAM" id="SSF51735">
    <property type="entry name" value="NAD(P)-binding Rossmann-fold domains"/>
    <property type="match status" value="1"/>
</dbReference>
<dbReference type="InterPro" id="IPR051783">
    <property type="entry name" value="NAD(P)-dependent_oxidoreduct"/>
</dbReference>
<dbReference type="PANTHER" id="PTHR48079:SF6">
    <property type="entry name" value="NAD(P)-BINDING DOMAIN-CONTAINING PROTEIN-RELATED"/>
    <property type="match status" value="1"/>
</dbReference>
<sequence length="329" mass="36193">MRLAKTAFVTGATGFVGLNLIEALHEQGWHVIALHRVDSDISVLHRFRNVERVVGDITDMRSLKDLIPRHVDCVFHTAGNTSLWVRAQVEQMKVNVRGTRNVARAALEARAKRFVHTSSIVAYGLHGGTITEETPTRGSAVPINYIRSKALSEREVRRAISAGLKAVILNPSNIIGRYDTSSWARMFRLVQQGRLPAVPPGGGSFCHARAVALAQIAAAERGQVGHNYLLGGAQASYVGLARAIAEALGLRRRIIAMHPGILSAYARIEEWIAPLFGREPDVTRDAVALLSQNLYCSSRKAERELGYKSCTLDEMVRDCRDWLRSAGLL</sequence>
<dbReference type="GO" id="GO:0005737">
    <property type="term" value="C:cytoplasm"/>
    <property type="evidence" value="ECO:0007669"/>
    <property type="project" value="TreeGrafter"/>
</dbReference>
<proteinExistence type="predicted"/>
<evidence type="ECO:0000313" key="3">
    <source>
        <dbReference type="Proteomes" id="UP000199771"/>
    </source>
</evidence>
<dbReference type="GO" id="GO:0004029">
    <property type="term" value="F:aldehyde dehydrogenase (NAD+) activity"/>
    <property type="evidence" value="ECO:0007669"/>
    <property type="project" value="TreeGrafter"/>
</dbReference>
<dbReference type="InterPro" id="IPR001509">
    <property type="entry name" value="Epimerase_deHydtase"/>
</dbReference>
<evidence type="ECO:0000259" key="1">
    <source>
        <dbReference type="Pfam" id="PF01370"/>
    </source>
</evidence>
<dbReference type="PANTHER" id="PTHR48079">
    <property type="entry name" value="PROTEIN YEEZ"/>
    <property type="match status" value="1"/>
</dbReference>
<keyword evidence="3" id="KW-1185">Reference proteome</keyword>
<dbReference type="Pfam" id="PF01370">
    <property type="entry name" value="Epimerase"/>
    <property type="match status" value="1"/>
</dbReference>
<protein>
    <submittedName>
        <fullName evidence="2">NAD dependent epimerase/dehydratase family protein</fullName>
    </submittedName>
</protein>
<dbReference type="EMBL" id="FOOC01000002">
    <property type="protein sequence ID" value="SFF31058.1"/>
    <property type="molecule type" value="Genomic_DNA"/>
</dbReference>
<gene>
    <name evidence="2" type="ORF">SAMN04488120_10283</name>
</gene>
<feature type="domain" description="NAD-dependent epimerase/dehydratase" evidence="1">
    <location>
        <begin position="8"/>
        <end position="231"/>
    </location>
</feature>